<feature type="transmembrane region" description="Helical" evidence="1">
    <location>
        <begin position="51"/>
        <end position="80"/>
    </location>
</feature>
<feature type="transmembrane region" description="Helical" evidence="1">
    <location>
        <begin position="6"/>
        <end position="30"/>
    </location>
</feature>
<keyword evidence="1" id="KW-0812">Transmembrane</keyword>
<protein>
    <submittedName>
        <fullName evidence="2">Uncharacterized protein</fullName>
    </submittedName>
</protein>
<dbReference type="EMBL" id="CP011971">
    <property type="protein sequence ID" value="AMN45661.1"/>
    <property type="molecule type" value="Genomic_DNA"/>
</dbReference>
<dbReference type="AlphaFoldDB" id="A0A127F7R0"/>
<dbReference type="Proteomes" id="UP000070250">
    <property type="component" value="Chromosome"/>
</dbReference>
<proteinExistence type="predicted"/>
<name>A0A127F7R0_STEDE</name>
<reference evidence="2 3" key="1">
    <citation type="submission" date="2015-06" db="EMBL/GenBank/DDBJ databases">
        <title>A Comprehensive Approach to Explore the Metabolic and Phylogenetic Diversity of Bacterial Steroid Degradation in the Environment: Testosterone as an Example.</title>
        <authorList>
            <person name="Yang F.-C."/>
            <person name="Chen Y.-L."/>
            <person name="Yu C.-P."/>
            <person name="Tang S.-L."/>
            <person name="Wang P.-H."/>
            <person name="Ismail W."/>
            <person name="Wang C.-H."/>
            <person name="Yang C.-Y."/>
            <person name="Chiang Y.-R."/>
        </authorList>
    </citation>
    <scope>NUCLEOTIDE SEQUENCE [LARGE SCALE GENOMIC DNA]</scope>
    <source>
        <strain evidence="2 3">DSM 18526</strain>
    </source>
</reference>
<keyword evidence="1" id="KW-0472">Membrane</keyword>
<dbReference type="STRING" id="465721.ACG33_00775"/>
<evidence type="ECO:0000313" key="3">
    <source>
        <dbReference type="Proteomes" id="UP000070250"/>
    </source>
</evidence>
<gene>
    <name evidence="2" type="ORF">ACG33_00775</name>
</gene>
<organism evidence="2 3">
    <name type="scientific">Steroidobacter denitrificans</name>
    <dbReference type="NCBI Taxonomy" id="465721"/>
    <lineage>
        <taxon>Bacteria</taxon>
        <taxon>Pseudomonadati</taxon>
        <taxon>Pseudomonadota</taxon>
        <taxon>Gammaproteobacteria</taxon>
        <taxon>Steroidobacterales</taxon>
        <taxon>Steroidobacteraceae</taxon>
        <taxon>Steroidobacter</taxon>
    </lineage>
</organism>
<dbReference type="KEGG" id="sdf:ACG33_00775"/>
<keyword evidence="1" id="KW-1133">Transmembrane helix</keyword>
<dbReference type="RefSeq" id="WP_066917922.1">
    <property type="nucleotide sequence ID" value="NZ_CP011971.1"/>
</dbReference>
<keyword evidence="3" id="KW-1185">Reference proteome</keyword>
<feature type="transmembrane region" description="Helical" evidence="1">
    <location>
        <begin position="86"/>
        <end position="106"/>
    </location>
</feature>
<evidence type="ECO:0000313" key="2">
    <source>
        <dbReference type="EMBL" id="AMN45661.1"/>
    </source>
</evidence>
<dbReference type="OrthoDB" id="7060794at2"/>
<feature type="transmembrane region" description="Helical" evidence="1">
    <location>
        <begin position="113"/>
        <end position="135"/>
    </location>
</feature>
<evidence type="ECO:0000256" key="1">
    <source>
        <dbReference type="SAM" id="Phobius"/>
    </source>
</evidence>
<sequence length="139" mass="15117">MTHLAWLMIMGSLSGLISVLAHAAAGSALGMLRERTTDNAALEPSLQTPQVLLHMFCGMGLGLIFWLSWGFAAVVHVAWWVRGLSFGGLCWTVLTLPCLINAALVLPISCKDWIAVASRWFGTCLISALACAWGWERIF</sequence>
<accession>A0A127F7R0</accession>